<accession>A0A8E1C4Q4</accession>
<dbReference type="AlphaFoldDB" id="A0A8E1C4Q4"/>
<dbReference type="CDD" id="cd02440">
    <property type="entry name" value="AdoMet_MTases"/>
    <property type="match status" value="1"/>
</dbReference>
<dbReference type="PANTHER" id="PTHR43861">
    <property type="entry name" value="TRANS-ACONITATE 2-METHYLTRANSFERASE-RELATED"/>
    <property type="match status" value="1"/>
</dbReference>
<evidence type="ECO:0000259" key="1">
    <source>
        <dbReference type="Pfam" id="PF08241"/>
    </source>
</evidence>
<sequence>MNGHRKQRISDAFGAAAGHYDDHAGPQRLAAALVADLAQRQRPDGVGRILEIGCGTGFLTRHIQARWPGAELVVTDLSPDMLARAATGGLVAGTFLAMDGEAPIFEGEWFDLILSSLAFQWFDDLESAVARLAGLLRPGGSLLFSTMGQGSFARWRSAHRAAGLSAGIPDYPSLQALRSILARHDDAFAFDEEYALPCGGARGLIAHLKGIGAVVPGEGRKPLPPRDLRRVMAAFEEGGGDDVYQILFGRVTRAPVRSGGRPPLRTPPAP</sequence>
<name>A0A8E1C4Q4_9SPHN</name>
<gene>
    <name evidence="2" type="ORF">AL00_00200</name>
</gene>
<dbReference type="GO" id="GO:0032259">
    <property type="term" value="P:methylation"/>
    <property type="evidence" value="ECO:0007669"/>
    <property type="project" value="UniProtKB-KW"/>
</dbReference>
<dbReference type="RefSeq" id="WP_020821046.1">
    <property type="nucleotide sequence ID" value="NZ_JANF02000001.1"/>
</dbReference>
<comment type="caution">
    <text evidence="2">The sequence shown here is derived from an EMBL/GenBank/DDBJ whole genome shotgun (WGS) entry which is preliminary data.</text>
</comment>
<dbReference type="SUPFAM" id="SSF53335">
    <property type="entry name" value="S-adenosyl-L-methionine-dependent methyltransferases"/>
    <property type="match status" value="1"/>
</dbReference>
<dbReference type="Gene3D" id="3.40.50.150">
    <property type="entry name" value="Vaccinia Virus protein VP39"/>
    <property type="match status" value="1"/>
</dbReference>
<evidence type="ECO:0000313" key="3">
    <source>
        <dbReference type="Proteomes" id="UP000028135"/>
    </source>
</evidence>
<keyword evidence="2" id="KW-0489">Methyltransferase</keyword>
<dbReference type="Proteomes" id="UP000028135">
    <property type="component" value="Unassembled WGS sequence"/>
</dbReference>
<feature type="domain" description="Methyltransferase type 11" evidence="1">
    <location>
        <begin position="50"/>
        <end position="144"/>
    </location>
</feature>
<proteinExistence type="predicted"/>
<dbReference type="GO" id="GO:0008757">
    <property type="term" value="F:S-adenosylmethionine-dependent methyltransferase activity"/>
    <property type="evidence" value="ECO:0007669"/>
    <property type="project" value="InterPro"/>
</dbReference>
<dbReference type="InterPro" id="IPR029063">
    <property type="entry name" value="SAM-dependent_MTases_sf"/>
</dbReference>
<dbReference type="PANTHER" id="PTHR43861:SF1">
    <property type="entry name" value="TRANS-ACONITATE 2-METHYLTRANSFERASE"/>
    <property type="match status" value="1"/>
</dbReference>
<keyword evidence="2" id="KW-0808">Transferase</keyword>
<dbReference type="InterPro" id="IPR013216">
    <property type="entry name" value="Methyltransf_11"/>
</dbReference>
<dbReference type="EMBL" id="JANF02000001">
    <property type="protein sequence ID" value="KER38406.1"/>
    <property type="molecule type" value="Genomic_DNA"/>
</dbReference>
<organism evidence="2 3">
    <name type="scientific">Sphingobium indicum F2</name>
    <dbReference type="NCBI Taxonomy" id="1450518"/>
    <lineage>
        <taxon>Bacteria</taxon>
        <taxon>Pseudomonadati</taxon>
        <taxon>Pseudomonadota</taxon>
        <taxon>Alphaproteobacteria</taxon>
        <taxon>Sphingomonadales</taxon>
        <taxon>Sphingomonadaceae</taxon>
        <taxon>Sphingobium</taxon>
    </lineage>
</organism>
<dbReference type="Pfam" id="PF08241">
    <property type="entry name" value="Methyltransf_11"/>
    <property type="match status" value="1"/>
</dbReference>
<reference evidence="2 3" key="1">
    <citation type="submission" date="2014-05" db="EMBL/GenBank/DDBJ databases">
        <title>Genome Announcement of Sphingobium lucknowense F2.</title>
        <authorList>
            <person name="Lal R."/>
            <person name="Negi V."/>
            <person name="Lata P."/>
            <person name="Sangwan N."/>
            <person name="Gupta S.K."/>
            <person name="Rao D.L.N."/>
            <person name="Das S."/>
        </authorList>
    </citation>
    <scope>NUCLEOTIDE SEQUENCE [LARGE SCALE GENOMIC DNA]</scope>
    <source>
        <strain evidence="2 3">F2</strain>
    </source>
</reference>
<evidence type="ECO:0000313" key="2">
    <source>
        <dbReference type="EMBL" id="KER38406.1"/>
    </source>
</evidence>
<protein>
    <submittedName>
        <fullName evidence="2">SAM-dependent methyltransferase</fullName>
    </submittedName>
</protein>